<reference evidence="8 9" key="1">
    <citation type="submission" date="2016-11" db="EMBL/GenBank/DDBJ databases">
        <authorList>
            <person name="Jaros S."/>
            <person name="Januszkiewicz K."/>
            <person name="Wedrychowicz H."/>
        </authorList>
    </citation>
    <scope>NUCLEOTIDE SEQUENCE [LARGE SCALE GENOMIC DNA]</scope>
    <source>
        <strain evidence="8 9">DSM 18772</strain>
    </source>
</reference>
<feature type="domain" description="Lyase N-terminal" evidence="6">
    <location>
        <begin position="26"/>
        <end position="181"/>
    </location>
</feature>
<dbReference type="GO" id="GO:0016837">
    <property type="term" value="F:carbon-oxygen lyase activity, acting on polysaccharides"/>
    <property type="evidence" value="ECO:0007669"/>
    <property type="project" value="UniProtKB-ARBA"/>
</dbReference>
<feature type="domain" description="Lyase catalytic" evidence="7">
    <location>
        <begin position="240"/>
        <end position="515"/>
    </location>
</feature>
<keyword evidence="3" id="KW-1133">Transmembrane helix</keyword>
<dbReference type="InterPro" id="IPR039174">
    <property type="entry name" value="Chondroitin_ABC_lyase"/>
</dbReference>
<feature type="transmembrane region" description="Helical" evidence="3">
    <location>
        <begin position="969"/>
        <end position="988"/>
    </location>
</feature>
<name>A0A1M6B3G3_9BACT</name>
<evidence type="ECO:0000259" key="6">
    <source>
        <dbReference type="Pfam" id="PF09092"/>
    </source>
</evidence>
<dbReference type="InParanoid" id="A0A1M6B3G3"/>
<dbReference type="SUPFAM" id="SSF49785">
    <property type="entry name" value="Galactose-binding domain-like"/>
    <property type="match status" value="1"/>
</dbReference>
<dbReference type="Pfam" id="PF09092">
    <property type="entry name" value="Lyase_N"/>
    <property type="match status" value="1"/>
</dbReference>
<comment type="similarity">
    <text evidence="1">Belongs to the polysaccharide lyase 8 family.</text>
</comment>
<dbReference type="InterPro" id="IPR008929">
    <property type="entry name" value="Chondroitin_lyas"/>
</dbReference>
<protein>
    <submittedName>
        <fullName evidence="8">Lyase, N terminal</fullName>
    </submittedName>
</protein>
<dbReference type="InterPro" id="IPR015177">
    <property type="entry name" value="Lyase_catalyt"/>
</dbReference>
<gene>
    <name evidence="8" type="ORF">SAMN02745181_0108</name>
</gene>
<dbReference type="Proteomes" id="UP000184510">
    <property type="component" value="Unassembled WGS sequence"/>
</dbReference>
<dbReference type="InterPro" id="IPR011071">
    <property type="entry name" value="Lyase_8-like_C"/>
</dbReference>
<evidence type="ECO:0000256" key="1">
    <source>
        <dbReference type="ARBA" id="ARBA00006699"/>
    </source>
</evidence>
<evidence type="ECO:0000259" key="7">
    <source>
        <dbReference type="Pfam" id="PF09093"/>
    </source>
</evidence>
<dbReference type="SUPFAM" id="SSF74650">
    <property type="entry name" value="Galactose mutarotase-like"/>
    <property type="match status" value="1"/>
</dbReference>
<dbReference type="AlphaFoldDB" id="A0A1M6B3G3"/>
<keyword evidence="3" id="KW-0812">Transmembrane</keyword>
<accession>A0A1M6B3G3</accession>
<dbReference type="GO" id="GO:0005576">
    <property type="term" value="C:extracellular region"/>
    <property type="evidence" value="ECO:0007669"/>
    <property type="project" value="InterPro"/>
</dbReference>
<dbReference type="EMBL" id="FQYR01000002">
    <property type="protein sequence ID" value="SHI43255.1"/>
    <property type="molecule type" value="Genomic_DNA"/>
</dbReference>
<dbReference type="RefSeq" id="WP_143157566.1">
    <property type="nucleotide sequence ID" value="NZ_FQYR01000002.1"/>
</dbReference>
<keyword evidence="9" id="KW-1185">Reference proteome</keyword>
<proteinExistence type="inferred from homology"/>
<dbReference type="GO" id="GO:0006027">
    <property type="term" value="P:glycosaminoglycan catabolic process"/>
    <property type="evidence" value="ECO:0007669"/>
    <property type="project" value="InterPro"/>
</dbReference>
<evidence type="ECO:0000259" key="5">
    <source>
        <dbReference type="Pfam" id="PF02278"/>
    </source>
</evidence>
<dbReference type="OrthoDB" id="9813244at2"/>
<dbReference type="InterPro" id="IPR008979">
    <property type="entry name" value="Galactose-bd-like_sf"/>
</dbReference>
<dbReference type="InterPro" id="IPR011013">
    <property type="entry name" value="Gal_mutarotase_sf_dom"/>
</dbReference>
<dbReference type="InterPro" id="IPR015176">
    <property type="entry name" value="Lyase_N"/>
</dbReference>
<keyword evidence="4" id="KW-0732">Signal</keyword>
<dbReference type="STRING" id="1123071.SAMN02745181_0108"/>
<dbReference type="GO" id="GO:0030246">
    <property type="term" value="F:carbohydrate binding"/>
    <property type="evidence" value="ECO:0007669"/>
    <property type="project" value="InterPro"/>
</dbReference>
<sequence>MFHSALKILPFLIPLSLSAQSLDEPVSFEKDQIPPNYFTKGGSLSLTKDHIQDGSQALRWDFTEGATLTLNTGALGNINVYTGYGNYSRSALTLPVYLPETGQGKLLVEIRAGEETAGLIEVPFSHTGWQKLVYHYSWHSKIEWTKPKLRDKLDNIRITAKDVEKPGYAIFDKIIYNKPLDFRAGRNAITEIWLPEKHDFSGAAQPSAEDLLKLDQLSKELLPSPNPKVSRQQWEQIIARYQKTIQDKKWQMGNPIDQGLANYFGFLNSIANDWCRCADPEMKAKLAKTFHTTHDWLQEQGLVVNGACGKANNYVGRLYVDAATKMRDALKEHGNVDITLNYLKWAYHYDDQVFGENHHESMDYFHNEALRLLRIANMHADPVERYHHVETFRDVLGKQLQTSIKPDGSIFHHGFHYFAYGSMGMNSVSGTLALMSQAGFAVAEEGLDMAKLAVMKMRWYSGRTTLWSLSGRNPAGTQKVPVGAFLNLAKAYAPYREGKWDSELTAAYLRFQPDQAEKPEFQGYQAETSPNGFDTMPYAALGMHRRQDWLAGVKGYSKYAASGESYANANRHGYYLSMGQLELLTHPAKLPTVLGSGTRPNEGYDWCAIEGATTFHSPLDKIANGNGTRMPRSQETFVGGLSHDQRNGVFVLTQNSAASDLVMRDRAKDSPKPEPFKALKSWFFFDNRIICLGSNISTKHVSYPARTNLFQKFLTDEFNTTIVNGENFSLADSVIAKDYTGEITALTDPYGNSYITSKQDQVHLRIGEQSSRDGSDKKDTKGNYATAWIEHGIDPQDAGYQYAVLVQPEEGETEAFAKSLPYRVLKKDAEAHIVLDKTSKSIGHVIFNANADLTQIKTPLISTSIPALVMTENTEKELIVSFTNPDARTDASEPLPTTITLKGEHLCDQLPEGVSTELKDGNTLITASFLHSEPVTIHFTKPLPLVEATEIEESHTTSTVNYFIIPGEYVAMVGGGIALLLIGIMAVGKRSKR</sequence>
<dbReference type="Pfam" id="PF09093">
    <property type="entry name" value="Lyase_catalyt"/>
    <property type="match status" value="1"/>
</dbReference>
<keyword evidence="3" id="KW-0472">Membrane</keyword>
<evidence type="ECO:0000256" key="2">
    <source>
        <dbReference type="ARBA" id="ARBA00023239"/>
    </source>
</evidence>
<evidence type="ECO:0000256" key="3">
    <source>
        <dbReference type="SAM" id="Phobius"/>
    </source>
</evidence>
<dbReference type="Gene3D" id="1.50.10.100">
    <property type="entry name" value="Chondroitin AC/alginate lyase"/>
    <property type="match status" value="1"/>
</dbReference>
<dbReference type="PANTHER" id="PTHR37322:SF3">
    <property type="entry name" value="CHONDROITIN SULFATE ABC EXOLYASE"/>
    <property type="match status" value="1"/>
</dbReference>
<dbReference type="SUPFAM" id="SSF48230">
    <property type="entry name" value="Chondroitin AC/alginate lyase"/>
    <property type="match status" value="1"/>
</dbReference>
<dbReference type="Gene3D" id="2.60.120.430">
    <property type="entry name" value="Galactose-binding lectin"/>
    <property type="match status" value="1"/>
</dbReference>
<dbReference type="PANTHER" id="PTHR37322">
    <property type="match status" value="1"/>
</dbReference>
<feature type="chain" id="PRO_5012748239" evidence="4">
    <location>
        <begin position="20"/>
        <end position="993"/>
    </location>
</feature>
<dbReference type="Pfam" id="PF02278">
    <property type="entry name" value="Lyase_8"/>
    <property type="match status" value="1"/>
</dbReference>
<feature type="domain" description="Polysaccharide lyase family 8 central" evidence="5">
    <location>
        <begin position="543"/>
        <end position="805"/>
    </location>
</feature>
<dbReference type="GO" id="GO:0005975">
    <property type="term" value="P:carbohydrate metabolic process"/>
    <property type="evidence" value="ECO:0007669"/>
    <property type="project" value="InterPro"/>
</dbReference>
<keyword evidence="2 8" id="KW-0456">Lyase</keyword>
<dbReference type="Gene3D" id="2.70.98.10">
    <property type="match status" value="1"/>
</dbReference>
<dbReference type="InterPro" id="IPR014718">
    <property type="entry name" value="GH-type_carb-bd"/>
</dbReference>
<dbReference type="InterPro" id="IPR003159">
    <property type="entry name" value="Lyase_8_central_dom"/>
</dbReference>
<feature type="signal peptide" evidence="4">
    <location>
        <begin position="1"/>
        <end position="19"/>
    </location>
</feature>
<evidence type="ECO:0000313" key="8">
    <source>
        <dbReference type="EMBL" id="SHI43255.1"/>
    </source>
</evidence>
<dbReference type="Gene3D" id="2.60.220.10">
    <property type="entry name" value="Polysaccharide lyase family 8-like, C-terminal"/>
    <property type="match status" value="1"/>
</dbReference>
<evidence type="ECO:0000313" key="9">
    <source>
        <dbReference type="Proteomes" id="UP000184510"/>
    </source>
</evidence>
<organism evidence="8 9">
    <name type="scientific">Rubritalea squalenifaciens DSM 18772</name>
    <dbReference type="NCBI Taxonomy" id="1123071"/>
    <lineage>
        <taxon>Bacteria</taxon>
        <taxon>Pseudomonadati</taxon>
        <taxon>Verrucomicrobiota</taxon>
        <taxon>Verrucomicrobiia</taxon>
        <taxon>Verrucomicrobiales</taxon>
        <taxon>Rubritaleaceae</taxon>
        <taxon>Rubritalea</taxon>
    </lineage>
</organism>
<dbReference type="SUPFAM" id="SSF49863">
    <property type="entry name" value="Hyaluronate lyase-like, C-terminal domain"/>
    <property type="match status" value="1"/>
</dbReference>
<evidence type="ECO:0000256" key="4">
    <source>
        <dbReference type="SAM" id="SignalP"/>
    </source>
</evidence>